<evidence type="ECO:0000256" key="6">
    <source>
        <dbReference type="PIRSR" id="PIRSR609283-1"/>
    </source>
</evidence>
<dbReference type="InterPro" id="IPR036258">
    <property type="entry name" value="Apyrase_sf"/>
</dbReference>
<evidence type="ECO:0000256" key="2">
    <source>
        <dbReference type="ARBA" id="ARBA00022723"/>
    </source>
</evidence>
<dbReference type="InterPro" id="IPR009283">
    <property type="entry name" value="Apyrase"/>
</dbReference>
<dbReference type="GO" id="GO:0004382">
    <property type="term" value="F:GDP phosphatase activity"/>
    <property type="evidence" value="ECO:0007669"/>
    <property type="project" value="TreeGrafter"/>
</dbReference>
<proteinExistence type="inferred from homology"/>
<feature type="binding site" evidence="6">
    <location>
        <position position="104"/>
    </location>
    <ligand>
        <name>Ca(2+)</name>
        <dbReference type="ChEBI" id="CHEBI:29108"/>
    </ligand>
</feature>
<gene>
    <name evidence="7" type="ORF">LSAA_13678</name>
</gene>
<dbReference type="GO" id="GO:0045134">
    <property type="term" value="F:UDP phosphatase activity"/>
    <property type="evidence" value="ECO:0007669"/>
    <property type="project" value="TreeGrafter"/>
</dbReference>
<dbReference type="EC" id="3.6.1.6" evidence="7"/>
<organism evidence="7 8">
    <name type="scientific">Lepeophtheirus salmonis</name>
    <name type="common">Salmon louse</name>
    <name type="synonym">Caligus salmonis</name>
    <dbReference type="NCBI Taxonomy" id="72036"/>
    <lineage>
        <taxon>Eukaryota</taxon>
        <taxon>Metazoa</taxon>
        <taxon>Ecdysozoa</taxon>
        <taxon>Arthropoda</taxon>
        <taxon>Crustacea</taxon>
        <taxon>Multicrustacea</taxon>
        <taxon>Hexanauplia</taxon>
        <taxon>Copepoda</taxon>
        <taxon>Siphonostomatoida</taxon>
        <taxon>Caligidae</taxon>
        <taxon>Lepeophtheirus</taxon>
    </lineage>
</organism>
<dbReference type="OrthoDB" id="25028at2759"/>
<evidence type="ECO:0000313" key="8">
    <source>
        <dbReference type="Proteomes" id="UP000675881"/>
    </source>
</evidence>
<evidence type="ECO:0000256" key="3">
    <source>
        <dbReference type="ARBA" id="ARBA00022801"/>
    </source>
</evidence>
<evidence type="ECO:0000256" key="1">
    <source>
        <dbReference type="ARBA" id="ARBA00001913"/>
    </source>
</evidence>
<dbReference type="AlphaFoldDB" id="A0A7R8HDJ3"/>
<name>A0A7R8HDJ3_LEPSM</name>
<feature type="binding site" evidence="6">
    <location>
        <position position="103"/>
    </location>
    <ligand>
        <name>Ca(2+)</name>
        <dbReference type="ChEBI" id="CHEBI:29108"/>
    </ligand>
</feature>
<dbReference type="GO" id="GO:0030166">
    <property type="term" value="P:proteoglycan biosynthetic process"/>
    <property type="evidence" value="ECO:0007669"/>
    <property type="project" value="TreeGrafter"/>
</dbReference>
<dbReference type="Proteomes" id="UP000675881">
    <property type="component" value="Chromosome 8"/>
</dbReference>
<sequence length="282" mass="31847">MHTTFIVLRSPGILFYGIICLFVLPRSTEGAPFYYTTQSKSYRIGMIADLDAKAKKGNDTWYSFFKHGYLTNEGEDKYSVKFDDEVLEVRSKLSYKLKGMELSDLIAFNDELYSCDDKTGVISRLNITSTNVQPIPWVILSDGNGNEVKGFKCEWMTVKDDCLFVGGHGLKINQSKKTIKASTEEFDEVKDELKGTNFLIKMNGDDIEVIRVGNTEKIESPSHGYSSFKFIPGSEEKHILALKSEEHNGNTASYISVFDIMGKILMPEIQIADDKFEGIEFI</sequence>
<dbReference type="Gene3D" id="2.120.10.100">
    <property type="entry name" value="Apyrase"/>
    <property type="match status" value="2"/>
</dbReference>
<feature type="binding site" evidence="6">
    <location>
        <position position="154"/>
    </location>
    <ligand>
        <name>Ca(2+)</name>
        <dbReference type="ChEBI" id="CHEBI:29108"/>
    </ligand>
</feature>
<dbReference type="SUPFAM" id="SSF101887">
    <property type="entry name" value="Apyrase"/>
    <property type="match status" value="1"/>
</dbReference>
<dbReference type="GO" id="GO:0005509">
    <property type="term" value="F:calcium ion binding"/>
    <property type="evidence" value="ECO:0007669"/>
    <property type="project" value="InterPro"/>
</dbReference>
<protein>
    <submittedName>
        <fullName evidence="7">CANT1</fullName>
        <ecNumber evidence="7">3.6.1.6</ecNumber>
    </submittedName>
</protein>
<evidence type="ECO:0000256" key="4">
    <source>
        <dbReference type="ARBA" id="ARBA00022837"/>
    </source>
</evidence>
<comment type="similarity">
    <text evidence="5">Belongs to the apyrase family.</text>
</comment>
<dbReference type="PANTHER" id="PTHR13023">
    <property type="entry name" value="APYRASE"/>
    <property type="match status" value="1"/>
</dbReference>
<evidence type="ECO:0000256" key="5">
    <source>
        <dbReference type="ARBA" id="ARBA00025738"/>
    </source>
</evidence>
<feature type="binding site" evidence="6">
    <location>
        <position position="226"/>
    </location>
    <ligand>
        <name>Ca(2+)</name>
        <dbReference type="ChEBI" id="CHEBI:29108"/>
    </ligand>
</feature>
<comment type="cofactor">
    <cofactor evidence="1 6">
        <name>Ca(2+)</name>
        <dbReference type="ChEBI" id="CHEBI:29108"/>
    </cofactor>
</comment>
<keyword evidence="2 6" id="KW-0479">Metal-binding</keyword>
<evidence type="ECO:0000313" key="7">
    <source>
        <dbReference type="EMBL" id="CAF3027409.1"/>
    </source>
</evidence>
<dbReference type="PANTHER" id="PTHR13023:SF3">
    <property type="entry name" value="SOLUBLE CALCIUM-ACTIVATED NUCLEOTIDASE 1"/>
    <property type="match status" value="1"/>
</dbReference>
<feature type="binding site" evidence="6">
    <location>
        <position position="277"/>
    </location>
    <ligand>
        <name>Ca(2+)</name>
        <dbReference type="ChEBI" id="CHEBI:29108"/>
    </ligand>
</feature>
<dbReference type="Pfam" id="PF06079">
    <property type="entry name" value="Apyrase"/>
    <property type="match status" value="2"/>
</dbReference>
<reference evidence="7" key="1">
    <citation type="submission" date="2021-02" db="EMBL/GenBank/DDBJ databases">
        <authorList>
            <person name="Bekaert M."/>
        </authorList>
    </citation>
    <scope>NUCLEOTIDE SEQUENCE</scope>
    <source>
        <strain evidence="7">IoA-00</strain>
    </source>
</reference>
<keyword evidence="3 7" id="KW-0378">Hydrolase</keyword>
<accession>A0A7R8HDJ3</accession>
<keyword evidence="4 6" id="KW-0106">Calcium</keyword>
<keyword evidence="8" id="KW-1185">Reference proteome</keyword>
<dbReference type="EMBL" id="HG994587">
    <property type="protein sequence ID" value="CAF3027409.1"/>
    <property type="molecule type" value="Genomic_DNA"/>
</dbReference>